<feature type="chain" id="PRO_5030772745" evidence="1">
    <location>
        <begin position="19"/>
        <end position="106"/>
    </location>
</feature>
<dbReference type="OrthoDB" id="4905792at2759"/>
<proteinExistence type="predicted"/>
<evidence type="ECO:0000313" key="3">
    <source>
        <dbReference type="Proteomes" id="UP000654913"/>
    </source>
</evidence>
<gene>
    <name evidence="2" type="ORF">APUU_11901A</name>
</gene>
<dbReference type="AlphaFoldDB" id="A0A7R8AJ20"/>
<keyword evidence="3" id="KW-1185">Reference proteome</keyword>
<keyword evidence="1" id="KW-0732">Signal</keyword>
<evidence type="ECO:0000256" key="1">
    <source>
        <dbReference type="SAM" id="SignalP"/>
    </source>
</evidence>
<dbReference type="Proteomes" id="UP000654913">
    <property type="component" value="Chromosome 1"/>
</dbReference>
<feature type="signal peptide" evidence="1">
    <location>
        <begin position="1"/>
        <end position="18"/>
    </location>
</feature>
<name>A0A7R8AJ20_9EURO</name>
<organism evidence="2 3">
    <name type="scientific">Aspergillus puulaauensis</name>
    <dbReference type="NCBI Taxonomy" id="1220207"/>
    <lineage>
        <taxon>Eukaryota</taxon>
        <taxon>Fungi</taxon>
        <taxon>Dikarya</taxon>
        <taxon>Ascomycota</taxon>
        <taxon>Pezizomycotina</taxon>
        <taxon>Eurotiomycetes</taxon>
        <taxon>Eurotiomycetidae</taxon>
        <taxon>Eurotiales</taxon>
        <taxon>Aspergillaceae</taxon>
        <taxon>Aspergillus</taxon>
    </lineage>
</organism>
<sequence>MKIFSTLTSLALISAATAGTIVRWHGCVEGEYKQTITDGSSCAAVSGFLNTNLCRVEVPPPGRDHCTFYTNGCWNPFDGDTYECRAGEACDTRAWKAIASYKCWTE</sequence>
<dbReference type="EMBL" id="AP024443">
    <property type="protein sequence ID" value="BCS19073.1"/>
    <property type="molecule type" value="Genomic_DNA"/>
</dbReference>
<dbReference type="GeneID" id="64969078"/>
<accession>A0A7R8AJ20</accession>
<dbReference type="KEGG" id="apuu:APUU_11901A"/>
<dbReference type="RefSeq" id="XP_041551267.1">
    <property type="nucleotide sequence ID" value="XM_041698043.1"/>
</dbReference>
<reference evidence="2" key="1">
    <citation type="submission" date="2021-01" db="EMBL/GenBank/DDBJ databases">
        <authorList>
            <consortium name="Aspergillus puulaauensis MK2 genome sequencing consortium"/>
            <person name="Kazuki M."/>
            <person name="Futagami T."/>
        </authorList>
    </citation>
    <scope>NUCLEOTIDE SEQUENCE</scope>
    <source>
        <strain evidence="2">MK2</strain>
    </source>
</reference>
<reference evidence="2" key="2">
    <citation type="submission" date="2021-02" db="EMBL/GenBank/DDBJ databases">
        <title>Aspergillus puulaauensis MK2 genome sequence.</title>
        <authorList>
            <person name="Futagami T."/>
            <person name="Mori K."/>
            <person name="Kadooka C."/>
            <person name="Tanaka T."/>
        </authorList>
    </citation>
    <scope>NUCLEOTIDE SEQUENCE</scope>
    <source>
        <strain evidence="2">MK2</strain>
    </source>
</reference>
<evidence type="ECO:0000313" key="2">
    <source>
        <dbReference type="EMBL" id="BCS19073.1"/>
    </source>
</evidence>
<protein>
    <submittedName>
        <fullName evidence="2">Uncharacterized protein</fullName>
    </submittedName>
</protein>